<keyword evidence="2" id="KW-1185">Reference proteome</keyword>
<sequence length="204" mass="22556">MASKKGYTLALRGASSILSGRNEVRRINTRLIRQRCRRPCNSRMYSSIPDLDQAIPIFAAGRHAEVGKYVQGLLLPDYDVIHLSLSVDEVKADLPRILRGESITPSSKVGSNKDRPHNAQRLPKFLVVGGGFSPEDFDEMQRSVDLTAGGRLSGDDIPVWLKRNPGARGPLELPRGEVTAEIVKFIVGNMRKRLDEAAKEKGLK</sequence>
<name>A0AAV9UVK7_9PEZI</name>
<dbReference type="EMBL" id="JAVHNQ010000004">
    <property type="protein sequence ID" value="KAK6349502.1"/>
    <property type="molecule type" value="Genomic_DNA"/>
</dbReference>
<evidence type="ECO:0000313" key="1">
    <source>
        <dbReference type="EMBL" id="KAK6349502.1"/>
    </source>
</evidence>
<reference evidence="1 2" key="1">
    <citation type="submission" date="2019-10" db="EMBL/GenBank/DDBJ databases">
        <authorList>
            <person name="Palmer J.M."/>
        </authorList>
    </citation>
    <scope>NUCLEOTIDE SEQUENCE [LARGE SCALE GENOMIC DNA]</scope>
    <source>
        <strain evidence="1 2">TWF696</strain>
    </source>
</reference>
<organism evidence="1 2">
    <name type="scientific">Orbilia brochopaga</name>
    <dbReference type="NCBI Taxonomy" id="3140254"/>
    <lineage>
        <taxon>Eukaryota</taxon>
        <taxon>Fungi</taxon>
        <taxon>Dikarya</taxon>
        <taxon>Ascomycota</taxon>
        <taxon>Pezizomycotina</taxon>
        <taxon>Orbiliomycetes</taxon>
        <taxon>Orbiliales</taxon>
        <taxon>Orbiliaceae</taxon>
        <taxon>Orbilia</taxon>
    </lineage>
</organism>
<comment type="caution">
    <text evidence="1">The sequence shown here is derived from an EMBL/GenBank/DDBJ whole genome shotgun (WGS) entry which is preliminary data.</text>
</comment>
<dbReference type="Proteomes" id="UP001375240">
    <property type="component" value="Unassembled WGS sequence"/>
</dbReference>
<dbReference type="AlphaFoldDB" id="A0AAV9UVK7"/>
<accession>A0AAV9UVK7</accession>
<gene>
    <name evidence="1" type="ORF">TWF696_005786</name>
</gene>
<protein>
    <submittedName>
        <fullName evidence="1">Uncharacterized protein</fullName>
    </submittedName>
</protein>
<evidence type="ECO:0000313" key="2">
    <source>
        <dbReference type="Proteomes" id="UP001375240"/>
    </source>
</evidence>
<proteinExistence type="predicted"/>